<evidence type="ECO:0000256" key="5">
    <source>
        <dbReference type="SAM" id="MobiDB-lite"/>
    </source>
</evidence>
<reference evidence="7 8" key="1">
    <citation type="submission" date="2007-04" db="EMBL/GenBank/DDBJ databases">
        <title>Complete sequence of Pyrobaculum arsenaticum DSM 13514.</title>
        <authorList>
            <consortium name="US DOE Joint Genome Institute"/>
            <person name="Copeland A."/>
            <person name="Lucas S."/>
            <person name="Lapidus A."/>
            <person name="Barry K."/>
            <person name="Glavina del Rio T."/>
            <person name="Dalin E."/>
            <person name="Tice H."/>
            <person name="Pitluck S."/>
            <person name="Chain P."/>
            <person name="Malfatti S."/>
            <person name="Shin M."/>
            <person name="Vergez L."/>
            <person name="Schmutz J."/>
            <person name="Larimer F."/>
            <person name="Land M."/>
            <person name="Hauser L."/>
            <person name="Kyrpides N."/>
            <person name="Mikhailova N."/>
            <person name="Cozen A.E."/>
            <person name="Fitz-Gibbon S.T."/>
            <person name="House C.H."/>
            <person name="Saltikov C."/>
            <person name="Lowe T.M."/>
            <person name="Richardson P."/>
        </authorList>
    </citation>
    <scope>NUCLEOTIDE SEQUENCE [LARGE SCALE GENOMIC DNA]</scope>
    <source>
        <strain evidence="8">ATCC 700994 / DSM 13514 / JCM 11321 / PZ6</strain>
    </source>
</reference>
<evidence type="ECO:0000256" key="2">
    <source>
        <dbReference type="ARBA" id="ARBA00022692"/>
    </source>
</evidence>
<name>A4WKZ2_PYRAR</name>
<dbReference type="SUPFAM" id="SSF53822">
    <property type="entry name" value="Periplasmic binding protein-like I"/>
    <property type="match status" value="1"/>
</dbReference>
<dbReference type="AlphaFoldDB" id="A4WKZ2"/>
<dbReference type="PANTHER" id="PTHR30483">
    <property type="entry name" value="LEUCINE-SPECIFIC-BINDING PROTEIN"/>
    <property type="match status" value="1"/>
</dbReference>
<dbReference type="HOGENOM" id="CLU_027128_5_1_2"/>
<protein>
    <submittedName>
        <fullName evidence="7">Amino acid/amide ABC transporter substrate-binding protein, HAAT family</fullName>
    </submittedName>
</protein>
<evidence type="ECO:0000259" key="6">
    <source>
        <dbReference type="Pfam" id="PF01094"/>
    </source>
</evidence>
<feature type="compositionally biased region" description="Low complexity" evidence="5">
    <location>
        <begin position="39"/>
        <end position="79"/>
    </location>
</feature>
<dbReference type="Gene3D" id="3.40.50.2300">
    <property type="match status" value="2"/>
</dbReference>
<proteinExistence type="predicted"/>
<sequence length="482" mass="52219">MFINQYLRHSMRWIIPLAVLLVVILGVVAFLLMSPPPSAGGTTSPTPTSTSQPPATTPKPTTTTQSPTTTTTTATTTQTAQPTYKWRLVGMYIASEDRVVTGDIPAQKPPSGYLTPVIVNATPTEATTVVEIGVLQPLSGRLASLGELSAAAAQLAEQDVNRYLSSINAPFRVRVVVADTAADPTKALDQMKALHSRGVKFYIVRTSGEVRAMKSYADENKLLTISVSSTAPALAIPGDYVFRLPPDDNKQVRAISKIIQDSGVKAVVAIWRNDDWGNGLVRGLENMSRARGFEVIRAASYDPQKGEFSTEVGVLARLVKDAIGKYGADKVAVVAFGFAELQTIFLTAKNYPELRSVKWFGADGSTGLSELLVPDAAEFAVSVGGFVSPKFAPARSPYYERVRSYILERYKREPDSYAYNAYDAVWLITYSILKAGSADSEAVWRVFPQVAANYFGASGYTKLNEAGDRDSADYEIWAIVKG</sequence>
<feature type="domain" description="Receptor ligand binding region" evidence="6">
    <location>
        <begin position="150"/>
        <end position="480"/>
    </location>
</feature>
<dbReference type="EMBL" id="CP000660">
    <property type="protein sequence ID" value="ABP51059.1"/>
    <property type="molecule type" value="Genomic_DNA"/>
</dbReference>
<evidence type="ECO:0000313" key="8">
    <source>
        <dbReference type="Proteomes" id="UP000001567"/>
    </source>
</evidence>
<dbReference type="PhylomeDB" id="A4WKZ2"/>
<keyword evidence="3" id="KW-1133">Transmembrane helix</keyword>
<comment type="subcellular location">
    <subcellularLocation>
        <location evidence="1">Membrane</location>
    </subcellularLocation>
</comment>
<dbReference type="KEGG" id="pas:Pars_1503"/>
<gene>
    <name evidence="7" type="ordered locus">Pars_1503</name>
</gene>
<dbReference type="InterPro" id="IPR001828">
    <property type="entry name" value="ANF_lig-bd_rcpt"/>
</dbReference>
<dbReference type="PANTHER" id="PTHR30483:SF40">
    <property type="entry name" value="HISTIDINE KINASE"/>
    <property type="match status" value="1"/>
</dbReference>
<evidence type="ECO:0000313" key="7">
    <source>
        <dbReference type="EMBL" id="ABP51059.1"/>
    </source>
</evidence>
<organism evidence="7 8">
    <name type="scientific">Pyrobaculum arsenaticum (strain DSM 13514 / JCM 11321 / PZ6)</name>
    <dbReference type="NCBI Taxonomy" id="340102"/>
    <lineage>
        <taxon>Archaea</taxon>
        <taxon>Thermoproteota</taxon>
        <taxon>Thermoprotei</taxon>
        <taxon>Thermoproteales</taxon>
        <taxon>Thermoproteaceae</taxon>
        <taxon>Pyrobaculum</taxon>
    </lineage>
</organism>
<dbReference type="Pfam" id="PF01094">
    <property type="entry name" value="ANF_receptor"/>
    <property type="match status" value="1"/>
</dbReference>
<dbReference type="STRING" id="340102.Pars_1503"/>
<dbReference type="Proteomes" id="UP000001567">
    <property type="component" value="Chromosome"/>
</dbReference>
<feature type="region of interest" description="Disordered" evidence="5">
    <location>
        <begin position="37"/>
        <end position="79"/>
    </location>
</feature>
<evidence type="ECO:0000256" key="1">
    <source>
        <dbReference type="ARBA" id="ARBA00004370"/>
    </source>
</evidence>
<evidence type="ECO:0000256" key="4">
    <source>
        <dbReference type="ARBA" id="ARBA00023136"/>
    </source>
</evidence>
<dbReference type="InterPro" id="IPR028082">
    <property type="entry name" value="Peripla_BP_I"/>
</dbReference>
<accession>A4WKZ2</accession>
<evidence type="ECO:0000256" key="3">
    <source>
        <dbReference type="ARBA" id="ARBA00022989"/>
    </source>
</evidence>
<keyword evidence="2" id="KW-0812">Transmembrane</keyword>
<dbReference type="GO" id="GO:0016020">
    <property type="term" value="C:membrane"/>
    <property type="evidence" value="ECO:0007669"/>
    <property type="project" value="UniProtKB-SubCell"/>
</dbReference>
<keyword evidence="4" id="KW-0472">Membrane</keyword>
<dbReference type="InterPro" id="IPR051010">
    <property type="entry name" value="BCAA_transport"/>
</dbReference>